<dbReference type="InterPro" id="IPR043502">
    <property type="entry name" value="DNA/RNA_pol_sf"/>
</dbReference>
<dbReference type="Gramene" id="Vitis01g01431.t01">
    <property type="protein sequence ID" value="Vitis01g01431.t01.CDS"/>
    <property type="gene ID" value="Vitis01g01431"/>
</dbReference>
<feature type="domain" description="Reverse transcriptase/retrotransposon-derived protein RNase H-like" evidence="1">
    <location>
        <begin position="33"/>
        <end position="125"/>
    </location>
</feature>
<dbReference type="PANTHER" id="PTHR48475:SF1">
    <property type="entry name" value="RNASE H TYPE-1 DOMAIN-CONTAINING PROTEIN"/>
    <property type="match status" value="1"/>
</dbReference>
<reference evidence="2 4" key="1">
    <citation type="journal article" date="2018" name="PLoS Genet.">
        <title>Population sequencing reveals clonal diversity and ancestral inbreeding in the grapevine cultivar Chardonnay.</title>
        <authorList>
            <person name="Roach M.J."/>
            <person name="Johnson D.L."/>
            <person name="Bohlmann J."/>
            <person name="van Vuuren H.J."/>
            <person name="Jones S.J."/>
            <person name="Pretorius I.S."/>
            <person name="Schmidt S.A."/>
            <person name="Borneman A.R."/>
        </authorList>
    </citation>
    <scope>NUCLEOTIDE SEQUENCE [LARGE SCALE GENOMIC DNA]</scope>
    <source>
        <strain evidence="4">cv. Chardonnay</strain>
        <strain evidence="2">I10V1</strain>
        <tissue evidence="2">Leaf</tissue>
    </source>
</reference>
<dbReference type="EMBL" id="QGNW01001346">
    <property type="protein sequence ID" value="RVW44644.1"/>
    <property type="molecule type" value="Genomic_DNA"/>
</dbReference>
<accession>A0A438EAE9</accession>
<organism evidence="2 4">
    <name type="scientific">Vitis vinifera</name>
    <name type="common">Grape</name>
    <dbReference type="NCBI Taxonomy" id="29760"/>
    <lineage>
        <taxon>Eukaryota</taxon>
        <taxon>Viridiplantae</taxon>
        <taxon>Streptophyta</taxon>
        <taxon>Embryophyta</taxon>
        <taxon>Tracheophyta</taxon>
        <taxon>Spermatophyta</taxon>
        <taxon>Magnoliopsida</taxon>
        <taxon>eudicotyledons</taxon>
        <taxon>Gunneridae</taxon>
        <taxon>Pentapetalae</taxon>
        <taxon>rosids</taxon>
        <taxon>Vitales</taxon>
        <taxon>Vitaceae</taxon>
        <taxon>Viteae</taxon>
        <taxon>Vitis</taxon>
    </lineage>
</organism>
<proteinExistence type="predicted"/>
<evidence type="ECO:0000313" key="4">
    <source>
        <dbReference type="Proteomes" id="UP000288805"/>
    </source>
</evidence>
<evidence type="ECO:0000313" key="3">
    <source>
        <dbReference type="EMBL" id="RVX06217.1"/>
    </source>
</evidence>
<dbReference type="InterPro" id="IPR041577">
    <property type="entry name" value="RT_RNaseH_2"/>
</dbReference>
<dbReference type="EMBL" id="QGNW01000052">
    <property type="protein sequence ID" value="RVX06217.1"/>
    <property type="molecule type" value="Genomic_DNA"/>
</dbReference>
<dbReference type="Pfam" id="PF17919">
    <property type="entry name" value="RT_RNaseH_2"/>
    <property type="match status" value="1"/>
</dbReference>
<dbReference type="PANTHER" id="PTHR48475">
    <property type="entry name" value="RIBONUCLEASE H"/>
    <property type="match status" value="1"/>
</dbReference>
<dbReference type="InterPro" id="IPR043128">
    <property type="entry name" value="Rev_trsase/Diguanyl_cyclase"/>
</dbReference>
<dbReference type="Gene3D" id="3.30.70.270">
    <property type="match status" value="1"/>
</dbReference>
<name>A0A438EAE9_VITVI</name>
<dbReference type="SUPFAM" id="SSF56672">
    <property type="entry name" value="DNA/RNA polymerases"/>
    <property type="match status" value="1"/>
</dbReference>
<gene>
    <name evidence="3" type="ORF">CK203_027457</name>
    <name evidence="2" type="ORF">CK203_086914</name>
</gene>
<dbReference type="Proteomes" id="UP000288805">
    <property type="component" value="Unassembled WGS sequence"/>
</dbReference>
<dbReference type="AlphaFoldDB" id="A0A438EAE9"/>
<protein>
    <recommendedName>
        <fullName evidence="1">Reverse transcriptase/retrotransposon-derived protein RNase H-like domain-containing protein</fullName>
    </recommendedName>
</protein>
<comment type="caution">
    <text evidence="2">The sequence shown here is derived from an EMBL/GenBank/DDBJ whole genome shotgun (WGS) entry which is preliminary data.</text>
</comment>
<sequence length="125" mass="14665">MGDLAALGWFIARFTNKLRPFFTTMRKVQTFGWTEEYKSAFDAIKHYLIEPPILSSLEVDKELYMYLVMSNYAVSIILFRHTQNDGKKPIYYMSKALVDTKIRYSQVEQMALALHIAAKKLHPYF</sequence>
<evidence type="ECO:0000313" key="2">
    <source>
        <dbReference type="EMBL" id="RVW44644.1"/>
    </source>
</evidence>
<evidence type="ECO:0000259" key="1">
    <source>
        <dbReference type="Pfam" id="PF17919"/>
    </source>
</evidence>